<gene>
    <name evidence="5" type="ORF">EI77_00091</name>
</gene>
<keyword evidence="3" id="KW-0233">DNA recombination</keyword>
<keyword evidence="2" id="KW-0238">DNA-binding</keyword>
<evidence type="ECO:0000256" key="3">
    <source>
        <dbReference type="ARBA" id="ARBA00023172"/>
    </source>
</evidence>
<dbReference type="InterPro" id="IPR002104">
    <property type="entry name" value="Integrase_catalytic"/>
</dbReference>
<dbReference type="Proteomes" id="UP000295662">
    <property type="component" value="Unassembled WGS sequence"/>
</dbReference>
<dbReference type="Pfam" id="PF00589">
    <property type="entry name" value="Phage_integrase"/>
    <property type="match status" value="1"/>
</dbReference>
<evidence type="ECO:0000256" key="2">
    <source>
        <dbReference type="ARBA" id="ARBA00023125"/>
    </source>
</evidence>
<dbReference type="GO" id="GO:0015074">
    <property type="term" value="P:DNA integration"/>
    <property type="evidence" value="ECO:0007669"/>
    <property type="project" value="InterPro"/>
</dbReference>
<sequence length="310" mass="35686">MYITYARRRGDFKPAAVTPVVSDNQTLIKEYLAWKATHTRSAGEKYALWVTRFQAFTNKAPEDLVIGDWTAFASSLNGRFAPKNVEFALSIIHNYLRYWHEQGRLRLPLYLARVPTARARSHEAITEEEYRRLVDVLKAEKHLRDLVIVRLLHDTGMRVGELESLEIEQIEEDSSAVIDTEKTVQRRRVFWNQDTDEVLQRYLVSRINDGPDSDWLFAGRTPGKAHLNRRTIERMIRDTCARAGITRKLTPHSFRHAFIHRMAALGTPDAIIAQLVGHSSPDSISHYTKLSRPEAERFARLQFSHLALAA</sequence>
<comment type="caution">
    <text evidence="5">The sequence shown here is derived from an EMBL/GenBank/DDBJ whole genome shotgun (WGS) entry which is preliminary data.</text>
</comment>
<feature type="domain" description="Tyr recombinase" evidence="4">
    <location>
        <begin position="120"/>
        <end position="300"/>
    </location>
</feature>
<dbReference type="RefSeq" id="WP_133792790.1">
    <property type="nucleotide sequence ID" value="NZ_SOCA01000001.1"/>
</dbReference>
<evidence type="ECO:0000256" key="1">
    <source>
        <dbReference type="ARBA" id="ARBA00008857"/>
    </source>
</evidence>
<reference evidence="5 6" key="1">
    <citation type="submission" date="2019-03" db="EMBL/GenBank/DDBJ databases">
        <title>Genomic Encyclopedia of Archaeal and Bacterial Type Strains, Phase II (KMG-II): from individual species to whole genera.</title>
        <authorList>
            <person name="Goeker M."/>
        </authorList>
    </citation>
    <scope>NUCLEOTIDE SEQUENCE [LARGE SCALE GENOMIC DNA]</scope>
    <source>
        <strain evidence="5 6">ATCC 25309</strain>
    </source>
</reference>
<evidence type="ECO:0000313" key="6">
    <source>
        <dbReference type="Proteomes" id="UP000295662"/>
    </source>
</evidence>
<dbReference type="InterPro" id="IPR011010">
    <property type="entry name" value="DNA_brk_join_enz"/>
</dbReference>
<proteinExistence type="inferred from homology"/>
<keyword evidence="6" id="KW-1185">Reference proteome</keyword>
<name>A0A4R7SPF7_9BACT</name>
<dbReference type="SUPFAM" id="SSF56349">
    <property type="entry name" value="DNA breaking-rejoining enzymes"/>
    <property type="match status" value="1"/>
</dbReference>
<dbReference type="InterPro" id="IPR050090">
    <property type="entry name" value="Tyrosine_recombinase_XerCD"/>
</dbReference>
<accession>A0A4R7SPF7</accession>
<dbReference type="PANTHER" id="PTHR30349">
    <property type="entry name" value="PHAGE INTEGRASE-RELATED"/>
    <property type="match status" value="1"/>
</dbReference>
<evidence type="ECO:0000259" key="4">
    <source>
        <dbReference type="PROSITE" id="PS51898"/>
    </source>
</evidence>
<dbReference type="InterPro" id="IPR013762">
    <property type="entry name" value="Integrase-like_cat_sf"/>
</dbReference>
<dbReference type="AlphaFoldDB" id="A0A4R7SPF7"/>
<dbReference type="Gene3D" id="1.10.443.10">
    <property type="entry name" value="Intergrase catalytic core"/>
    <property type="match status" value="1"/>
</dbReference>
<dbReference type="PANTHER" id="PTHR30349:SF41">
    <property type="entry name" value="INTEGRASE_RECOMBINASE PROTEIN MJ0367-RELATED"/>
    <property type="match status" value="1"/>
</dbReference>
<comment type="similarity">
    <text evidence="1">Belongs to the 'phage' integrase family.</text>
</comment>
<dbReference type="PROSITE" id="PS51898">
    <property type="entry name" value="TYR_RECOMBINASE"/>
    <property type="match status" value="1"/>
</dbReference>
<dbReference type="EMBL" id="SOCA01000001">
    <property type="protein sequence ID" value="TDU80794.1"/>
    <property type="molecule type" value="Genomic_DNA"/>
</dbReference>
<dbReference type="GO" id="GO:0006310">
    <property type="term" value="P:DNA recombination"/>
    <property type="evidence" value="ECO:0007669"/>
    <property type="project" value="UniProtKB-KW"/>
</dbReference>
<dbReference type="CDD" id="cd00397">
    <property type="entry name" value="DNA_BRE_C"/>
    <property type="match status" value="1"/>
</dbReference>
<dbReference type="OrthoDB" id="9801717at2"/>
<evidence type="ECO:0000313" key="5">
    <source>
        <dbReference type="EMBL" id="TDU80794.1"/>
    </source>
</evidence>
<organism evidence="5 6">
    <name type="scientific">Prosthecobacter fusiformis</name>
    <dbReference type="NCBI Taxonomy" id="48464"/>
    <lineage>
        <taxon>Bacteria</taxon>
        <taxon>Pseudomonadati</taxon>
        <taxon>Verrucomicrobiota</taxon>
        <taxon>Verrucomicrobiia</taxon>
        <taxon>Verrucomicrobiales</taxon>
        <taxon>Verrucomicrobiaceae</taxon>
        <taxon>Prosthecobacter</taxon>
    </lineage>
</organism>
<protein>
    <submittedName>
        <fullName evidence="5">Site-specific recombinase XerD</fullName>
    </submittedName>
</protein>
<dbReference type="GO" id="GO:0003677">
    <property type="term" value="F:DNA binding"/>
    <property type="evidence" value="ECO:0007669"/>
    <property type="project" value="UniProtKB-KW"/>
</dbReference>